<evidence type="ECO:0000259" key="2">
    <source>
        <dbReference type="Pfam" id="PF04773"/>
    </source>
</evidence>
<dbReference type="Gene3D" id="2.60.120.1440">
    <property type="match status" value="1"/>
</dbReference>
<keyword evidence="1" id="KW-0472">Membrane</keyword>
<dbReference type="InterPro" id="IPR006860">
    <property type="entry name" value="FecR"/>
</dbReference>
<protein>
    <submittedName>
        <fullName evidence="4">FecR family protein</fullName>
    </submittedName>
</protein>
<dbReference type="EMBL" id="FUZZ01000001">
    <property type="protein sequence ID" value="SKC98788.1"/>
    <property type="molecule type" value="Genomic_DNA"/>
</dbReference>
<feature type="transmembrane region" description="Helical" evidence="1">
    <location>
        <begin position="105"/>
        <end position="126"/>
    </location>
</feature>
<keyword evidence="1" id="KW-0812">Transmembrane</keyword>
<name>A0A1T5NFE5_9BACT</name>
<dbReference type="PANTHER" id="PTHR30273:SF2">
    <property type="entry name" value="PROTEIN FECR"/>
    <property type="match status" value="1"/>
</dbReference>
<dbReference type="InterPro" id="IPR032508">
    <property type="entry name" value="FecR_C"/>
</dbReference>
<accession>A0A1T5NFE5</accession>
<feature type="domain" description="FecR protein" evidence="2">
    <location>
        <begin position="134"/>
        <end position="227"/>
    </location>
</feature>
<dbReference type="PIRSF" id="PIRSF018266">
    <property type="entry name" value="FecR"/>
    <property type="match status" value="1"/>
</dbReference>
<dbReference type="Pfam" id="PF04773">
    <property type="entry name" value="FecR"/>
    <property type="match status" value="1"/>
</dbReference>
<gene>
    <name evidence="4" type="ORF">SAMN05660461_1277</name>
</gene>
<dbReference type="Proteomes" id="UP000190166">
    <property type="component" value="Unassembled WGS sequence"/>
</dbReference>
<dbReference type="AlphaFoldDB" id="A0A1T5NFE5"/>
<dbReference type="InterPro" id="IPR012373">
    <property type="entry name" value="Ferrdict_sens_TM"/>
</dbReference>
<dbReference type="STRING" id="393003.SAMN05660461_1277"/>
<dbReference type="RefSeq" id="WP_079468551.1">
    <property type="nucleotide sequence ID" value="NZ_FUZZ01000001.1"/>
</dbReference>
<evidence type="ECO:0000259" key="3">
    <source>
        <dbReference type="Pfam" id="PF16344"/>
    </source>
</evidence>
<dbReference type="Pfam" id="PF16344">
    <property type="entry name" value="FecR_C"/>
    <property type="match status" value="1"/>
</dbReference>
<dbReference type="PANTHER" id="PTHR30273">
    <property type="entry name" value="PERIPLASMIC SIGNAL SENSOR AND SIGMA FACTOR ACTIVATOR FECR-RELATED"/>
    <property type="match status" value="1"/>
</dbReference>
<dbReference type="Gene3D" id="3.55.50.30">
    <property type="match status" value="1"/>
</dbReference>
<reference evidence="5" key="1">
    <citation type="submission" date="2017-02" db="EMBL/GenBank/DDBJ databases">
        <authorList>
            <person name="Varghese N."/>
            <person name="Submissions S."/>
        </authorList>
    </citation>
    <scope>NUCLEOTIDE SEQUENCE [LARGE SCALE GENOMIC DNA]</scope>
    <source>
        <strain evidence="5">DSM 18108</strain>
    </source>
</reference>
<dbReference type="GO" id="GO:0016989">
    <property type="term" value="F:sigma factor antagonist activity"/>
    <property type="evidence" value="ECO:0007669"/>
    <property type="project" value="TreeGrafter"/>
</dbReference>
<organism evidence="4 5">
    <name type="scientific">Chitinophaga ginsengisegetis</name>
    <dbReference type="NCBI Taxonomy" id="393003"/>
    <lineage>
        <taxon>Bacteria</taxon>
        <taxon>Pseudomonadati</taxon>
        <taxon>Bacteroidota</taxon>
        <taxon>Chitinophagia</taxon>
        <taxon>Chitinophagales</taxon>
        <taxon>Chitinophagaceae</taxon>
        <taxon>Chitinophaga</taxon>
    </lineage>
</organism>
<evidence type="ECO:0000313" key="5">
    <source>
        <dbReference type="Proteomes" id="UP000190166"/>
    </source>
</evidence>
<sequence>MRFREFTISDFLQEPSFRSWVLDNDATAAAFWEEWIGSNPDKREDVMQARQWLQVIGAPTWVPDAAAAPDTWNRIVQTIDKTERSGKPGIFALQPVMNTIKNRRWLPYAAVLAGIAVLYAAAFFLFTGGEVHQATAMGELKTILLPDSSEIRLNVNSSVRYADKWNAKDAREVWIEGEAFFTVTHKRNNQRFIVHTRDMDVQVTGTAFNVNTRRVQTQVVLNNGVVKLALRPRGSDTAAPIIMKPGDMITYSATTNELTNKKVDPEVYSSWQSKKLLFTDTPITEVIKSLQDNLGITIELQEESLGRQTFTGTVPTDNVEVFFRTLSRSLQVTVTKTGAHTYRINQQ</sequence>
<evidence type="ECO:0000313" key="4">
    <source>
        <dbReference type="EMBL" id="SKC98788.1"/>
    </source>
</evidence>
<keyword evidence="1" id="KW-1133">Transmembrane helix</keyword>
<feature type="domain" description="Protein FecR C-terminal" evidence="3">
    <location>
        <begin position="275"/>
        <end position="337"/>
    </location>
</feature>
<proteinExistence type="predicted"/>
<evidence type="ECO:0000256" key="1">
    <source>
        <dbReference type="SAM" id="Phobius"/>
    </source>
</evidence>
<keyword evidence="5" id="KW-1185">Reference proteome</keyword>